<dbReference type="Pfam" id="PF11951">
    <property type="entry name" value="Fungal_trans_2"/>
    <property type="match status" value="1"/>
</dbReference>
<dbReference type="SMART" id="SM00066">
    <property type="entry name" value="GAL4"/>
    <property type="match status" value="1"/>
</dbReference>
<evidence type="ECO:0000313" key="7">
    <source>
        <dbReference type="Proteomes" id="UP001610446"/>
    </source>
</evidence>
<evidence type="ECO:0000256" key="4">
    <source>
        <dbReference type="ARBA" id="ARBA00023242"/>
    </source>
</evidence>
<keyword evidence="7" id="KW-1185">Reference proteome</keyword>
<keyword evidence="2" id="KW-0238">DNA-binding</keyword>
<dbReference type="Proteomes" id="UP001610446">
    <property type="component" value="Unassembled WGS sequence"/>
</dbReference>
<reference evidence="6 7" key="1">
    <citation type="submission" date="2024-07" db="EMBL/GenBank/DDBJ databases">
        <title>Section-level genome sequencing and comparative genomics of Aspergillus sections Usti and Cavernicolus.</title>
        <authorList>
            <consortium name="Lawrence Berkeley National Laboratory"/>
            <person name="Nybo J.L."/>
            <person name="Vesth T.C."/>
            <person name="Theobald S."/>
            <person name="Frisvad J.C."/>
            <person name="Larsen T.O."/>
            <person name="Kjaerboelling I."/>
            <person name="Rothschild-Mancinelli K."/>
            <person name="Lyhne E.K."/>
            <person name="Kogle M.E."/>
            <person name="Barry K."/>
            <person name="Clum A."/>
            <person name="Na H."/>
            <person name="Ledsgaard L."/>
            <person name="Lin J."/>
            <person name="Lipzen A."/>
            <person name="Kuo A."/>
            <person name="Riley R."/>
            <person name="Mondo S."/>
            <person name="Labutti K."/>
            <person name="Haridas S."/>
            <person name="Pangalinan J."/>
            <person name="Salamov A.A."/>
            <person name="Simmons B.A."/>
            <person name="Magnuson J.K."/>
            <person name="Chen J."/>
            <person name="Drula E."/>
            <person name="Henrissat B."/>
            <person name="Wiebenga A."/>
            <person name="Lubbers R.J."/>
            <person name="Gomes A.C."/>
            <person name="Makela M.R."/>
            <person name="Stajich J."/>
            <person name="Grigoriev I.V."/>
            <person name="Mortensen U.H."/>
            <person name="De Vries R.P."/>
            <person name="Baker S.E."/>
            <person name="Andersen M.R."/>
        </authorList>
    </citation>
    <scope>NUCLEOTIDE SEQUENCE [LARGE SCALE GENOMIC DNA]</scope>
    <source>
        <strain evidence="6 7">CBS 123904</strain>
    </source>
</reference>
<protein>
    <submittedName>
        <fullName evidence="6">Fungal-specific transcription factor domain-containing protein</fullName>
    </submittedName>
</protein>
<dbReference type="InterPro" id="IPR021858">
    <property type="entry name" value="Fun_TF"/>
</dbReference>
<dbReference type="Pfam" id="PF00172">
    <property type="entry name" value="Zn_clus"/>
    <property type="match status" value="1"/>
</dbReference>
<name>A0ABR4KAZ3_9EURO</name>
<dbReference type="PANTHER" id="PTHR31069">
    <property type="entry name" value="OLEATE-ACTIVATED TRANSCRIPTION FACTOR 1-RELATED"/>
    <property type="match status" value="1"/>
</dbReference>
<accession>A0ABR4KAZ3</accession>
<organism evidence="6 7">
    <name type="scientific">Aspergillus pseudoustus</name>
    <dbReference type="NCBI Taxonomy" id="1810923"/>
    <lineage>
        <taxon>Eukaryota</taxon>
        <taxon>Fungi</taxon>
        <taxon>Dikarya</taxon>
        <taxon>Ascomycota</taxon>
        <taxon>Pezizomycotina</taxon>
        <taxon>Eurotiomycetes</taxon>
        <taxon>Eurotiomycetidae</taxon>
        <taxon>Eurotiales</taxon>
        <taxon>Aspergillaceae</taxon>
        <taxon>Aspergillus</taxon>
        <taxon>Aspergillus subgen. Nidulantes</taxon>
    </lineage>
</organism>
<gene>
    <name evidence="6" type="ORF">BJY01DRAFT_233560</name>
</gene>
<comment type="caution">
    <text evidence="6">The sequence shown here is derived from an EMBL/GenBank/DDBJ whole genome shotgun (WGS) entry which is preliminary data.</text>
</comment>
<keyword evidence="1" id="KW-0805">Transcription regulation</keyword>
<feature type="domain" description="Zn(2)-C6 fungal-type" evidence="5">
    <location>
        <begin position="10"/>
        <end position="40"/>
    </location>
</feature>
<dbReference type="PANTHER" id="PTHR31069:SF32">
    <property type="entry name" value="ARGININE METABOLISM REGULATION PROTEIN II"/>
    <property type="match status" value="1"/>
</dbReference>
<keyword evidence="4" id="KW-0539">Nucleus</keyword>
<evidence type="ECO:0000256" key="3">
    <source>
        <dbReference type="ARBA" id="ARBA00023163"/>
    </source>
</evidence>
<sequence>MVLQVVGGGSCFGCRARKVRCDRALPQCSQCKLRSMECVIPEAPPRLLWLPTKIFGDPSLEHEENEAEMHVRRHPLYARNQQAQNAADLLALTSTWTLGTILEHLDILGDGLIEGANMSNGPFHVFRPDNTIAPSTPSPAPADVLDRELLRFLSDPNAHILNEEEPLTLPWPENTFAFDEPTVLFDGENQATSPIPQNQLPSSESSVNEPVLTLAPSILPPSDIQDFSMPTAKLLLDHYQSISNTLYTPAPVESKSPWQILYVPNLLSTLGEIALTGNSSDARVSLLFAVLAISAFRLDILQPHTNELVTSNWHSLGELYRERATRRLQMTLRGLSRTSPKKEKYKNILMPLLSMVTICAVSGEMKHAAHYLSDIDRVIRHYGVPKARKSRKVKMLHSIYLYLRILTEGAHIYDQGLAKDLDEAGRSDTNAFSQFTTWNILLEESSHTHNTLNLNFMQNLTPMKTTFERIYSLPESLFKLMFETAQLGREIDKLRHQRLAHVDHELVLEKAKNLENSICEWEYHYTESTQLPDPTGTPLPRKELFPYHLMQAMYTALIIYFYRSIRDMNAIALQPYVRQTIYHLLEYDKHKEKHQDRSSDICWPAFIAGCEATSTQSRQQITDWLKKSTLASGMLMFKVALEALQKVWAARSLPGNQNRFWSSILGESSDMRVLVLS</sequence>
<dbReference type="Gene3D" id="4.10.240.10">
    <property type="entry name" value="Zn(2)-C6 fungal-type DNA-binding domain"/>
    <property type="match status" value="1"/>
</dbReference>
<dbReference type="InterPro" id="IPR050675">
    <property type="entry name" value="OAF3"/>
</dbReference>
<dbReference type="CDD" id="cd00067">
    <property type="entry name" value="GAL4"/>
    <property type="match status" value="1"/>
</dbReference>
<evidence type="ECO:0000313" key="6">
    <source>
        <dbReference type="EMBL" id="KAL2849453.1"/>
    </source>
</evidence>
<dbReference type="PROSITE" id="PS00463">
    <property type="entry name" value="ZN2_CY6_FUNGAL_1"/>
    <property type="match status" value="1"/>
</dbReference>
<dbReference type="InterPro" id="IPR036864">
    <property type="entry name" value="Zn2-C6_fun-type_DNA-bd_sf"/>
</dbReference>
<dbReference type="PROSITE" id="PS50048">
    <property type="entry name" value="ZN2_CY6_FUNGAL_2"/>
    <property type="match status" value="1"/>
</dbReference>
<evidence type="ECO:0000256" key="2">
    <source>
        <dbReference type="ARBA" id="ARBA00023125"/>
    </source>
</evidence>
<proteinExistence type="predicted"/>
<evidence type="ECO:0000259" key="5">
    <source>
        <dbReference type="PROSITE" id="PS50048"/>
    </source>
</evidence>
<dbReference type="EMBL" id="JBFXLU010000043">
    <property type="protein sequence ID" value="KAL2849453.1"/>
    <property type="molecule type" value="Genomic_DNA"/>
</dbReference>
<keyword evidence="3" id="KW-0804">Transcription</keyword>
<evidence type="ECO:0000256" key="1">
    <source>
        <dbReference type="ARBA" id="ARBA00023015"/>
    </source>
</evidence>
<dbReference type="InterPro" id="IPR001138">
    <property type="entry name" value="Zn2Cys6_DnaBD"/>
</dbReference>
<dbReference type="SUPFAM" id="SSF57701">
    <property type="entry name" value="Zn2/Cys6 DNA-binding domain"/>
    <property type="match status" value="1"/>
</dbReference>